<accession>A0A4S4N7L8</accession>
<protein>
    <submittedName>
        <fullName evidence="2">Uncharacterized protein</fullName>
    </submittedName>
</protein>
<organism evidence="2 3">
    <name type="scientific">Aliishimia ponticola</name>
    <dbReference type="NCBI Taxonomy" id="2499833"/>
    <lineage>
        <taxon>Bacteria</taxon>
        <taxon>Pseudomonadati</taxon>
        <taxon>Pseudomonadota</taxon>
        <taxon>Alphaproteobacteria</taxon>
        <taxon>Rhodobacterales</taxon>
        <taxon>Paracoccaceae</taxon>
        <taxon>Aliishimia</taxon>
    </lineage>
</organism>
<evidence type="ECO:0000313" key="2">
    <source>
        <dbReference type="EMBL" id="THH35146.1"/>
    </source>
</evidence>
<dbReference type="EMBL" id="SRKY01000004">
    <property type="protein sequence ID" value="THH35146.1"/>
    <property type="molecule type" value="Genomic_DNA"/>
</dbReference>
<sequence length="121" mass="13015">MTLLRPIFVALMITLMLPWGAYLKAQGAVMRAAELPTQAITQDQGDAVAFSAPRTRISNAGDRKRCRTGILPGAACAIFADLSQDPQTEPPFGDASALRPEQGIWVRDVPTSPDTGPPRRV</sequence>
<dbReference type="Proteomes" id="UP000306602">
    <property type="component" value="Unassembled WGS sequence"/>
</dbReference>
<name>A0A4S4N7L8_9RHOB</name>
<gene>
    <name evidence="2" type="ORF">E4Z66_15085</name>
</gene>
<reference evidence="2 3" key="1">
    <citation type="submission" date="2019-04" db="EMBL/GenBank/DDBJ databases">
        <title>Shimia ponticola sp. nov., isolated from seawater.</title>
        <authorList>
            <person name="Kim Y.-O."/>
            <person name="Yoon J.-H."/>
        </authorList>
    </citation>
    <scope>NUCLEOTIDE SEQUENCE [LARGE SCALE GENOMIC DNA]</scope>
    <source>
        <strain evidence="2 3">MYP11</strain>
    </source>
</reference>
<feature type="region of interest" description="Disordered" evidence="1">
    <location>
        <begin position="85"/>
        <end position="121"/>
    </location>
</feature>
<dbReference type="AlphaFoldDB" id="A0A4S4N7L8"/>
<proteinExistence type="predicted"/>
<comment type="caution">
    <text evidence="2">The sequence shown here is derived from an EMBL/GenBank/DDBJ whole genome shotgun (WGS) entry which is preliminary data.</text>
</comment>
<evidence type="ECO:0000313" key="3">
    <source>
        <dbReference type="Proteomes" id="UP000306602"/>
    </source>
</evidence>
<evidence type="ECO:0000256" key="1">
    <source>
        <dbReference type="SAM" id="MobiDB-lite"/>
    </source>
</evidence>
<keyword evidence="3" id="KW-1185">Reference proteome</keyword>
<dbReference type="RefSeq" id="WP_136463880.1">
    <property type="nucleotide sequence ID" value="NZ_SRKY01000004.1"/>
</dbReference>